<dbReference type="EMBL" id="BKCJ010003130">
    <property type="protein sequence ID" value="GEU53162.1"/>
    <property type="molecule type" value="Genomic_DNA"/>
</dbReference>
<proteinExistence type="predicted"/>
<reference evidence="1" key="1">
    <citation type="journal article" date="2019" name="Sci. Rep.">
        <title>Draft genome of Tanacetum cinerariifolium, the natural source of mosquito coil.</title>
        <authorList>
            <person name="Yamashiro T."/>
            <person name="Shiraishi A."/>
            <person name="Satake H."/>
            <person name="Nakayama K."/>
        </authorList>
    </citation>
    <scope>NUCLEOTIDE SEQUENCE</scope>
</reference>
<protein>
    <submittedName>
        <fullName evidence="1">Uncharacterized protein</fullName>
    </submittedName>
</protein>
<comment type="caution">
    <text evidence="1">The sequence shown here is derived from an EMBL/GenBank/DDBJ whole genome shotgun (WGS) entry which is preliminary data.</text>
</comment>
<sequence length="276" mass="30960">MWILALEMIFTLPSELRSSLRVLTIFNNGNATLLELFLFSIHDLHRLFDEIKLVIELNLFKRNDQVLARHTLLEILNDPTYHGLNFPRFPKRITPLQGDTFSITISPTLNSKAIGDDSRGGGGDGGVMWCRLWWCSNGDDDGVGGGYVVRRWGGSSGDGVDMVAGILLEMVRGVGIFERRRENFVPLRNTYCLLVRNITAWLSVNQSIQIMTSKLPSPMGIKAMLKGVSKGLRCNLIACYRLLIALIASLIEYLVSRLDGTMLFRILKKGMNVIFP</sequence>
<gene>
    <name evidence="1" type="ORF">Tci_025140</name>
</gene>
<dbReference type="AlphaFoldDB" id="A0A6L2KXF3"/>
<organism evidence="1">
    <name type="scientific">Tanacetum cinerariifolium</name>
    <name type="common">Dalmatian daisy</name>
    <name type="synonym">Chrysanthemum cinerariifolium</name>
    <dbReference type="NCBI Taxonomy" id="118510"/>
    <lineage>
        <taxon>Eukaryota</taxon>
        <taxon>Viridiplantae</taxon>
        <taxon>Streptophyta</taxon>
        <taxon>Embryophyta</taxon>
        <taxon>Tracheophyta</taxon>
        <taxon>Spermatophyta</taxon>
        <taxon>Magnoliopsida</taxon>
        <taxon>eudicotyledons</taxon>
        <taxon>Gunneridae</taxon>
        <taxon>Pentapetalae</taxon>
        <taxon>asterids</taxon>
        <taxon>campanulids</taxon>
        <taxon>Asterales</taxon>
        <taxon>Asteraceae</taxon>
        <taxon>Asteroideae</taxon>
        <taxon>Anthemideae</taxon>
        <taxon>Anthemidinae</taxon>
        <taxon>Tanacetum</taxon>
    </lineage>
</organism>
<name>A0A6L2KXF3_TANCI</name>
<evidence type="ECO:0000313" key="1">
    <source>
        <dbReference type="EMBL" id="GEU53162.1"/>
    </source>
</evidence>
<accession>A0A6L2KXF3</accession>